<organism evidence="8">
    <name type="scientific">Caldithrix abyssi</name>
    <dbReference type="NCBI Taxonomy" id="187145"/>
    <lineage>
        <taxon>Bacteria</taxon>
        <taxon>Pseudomonadati</taxon>
        <taxon>Calditrichota</taxon>
        <taxon>Calditrichia</taxon>
        <taxon>Calditrichales</taxon>
        <taxon>Calditrichaceae</taxon>
        <taxon>Caldithrix</taxon>
    </lineage>
</organism>
<dbReference type="PANTHER" id="PTHR43690">
    <property type="entry name" value="NARDILYSIN"/>
    <property type="match status" value="1"/>
</dbReference>
<keyword evidence="2" id="KW-0645">Protease</keyword>
<evidence type="ECO:0000256" key="2">
    <source>
        <dbReference type="ARBA" id="ARBA00022670"/>
    </source>
</evidence>
<keyword evidence="5" id="KW-0482">Metalloprotease</keyword>
<dbReference type="InterPro" id="IPR011249">
    <property type="entry name" value="Metalloenz_LuxS/M16"/>
</dbReference>
<keyword evidence="4" id="KW-0862">Zinc</keyword>
<dbReference type="AlphaFoldDB" id="A0A7V4U3B2"/>
<proteinExistence type="inferred from homology"/>
<keyword evidence="3" id="KW-0378">Hydrolase</keyword>
<evidence type="ECO:0000256" key="5">
    <source>
        <dbReference type="ARBA" id="ARBA00023049"/>
    </source>
</evidence>
<evidence type="ECO:0000259" key="6">
    <source>
        <dbReference type="Pfam" id="PF00675"/>
    </source>
</evidence>
<dbReference type="InterPro" id="IPR011765">
    <property type="entry name" value="Pept_M16_N"/>
</dbReference>
<dbReference type="EMBL" id="DRQG01000147">
    <property type="protein sequence ID" value="HGY57158.1"/>
    <property type="molecule type" value="Genomic_DNA"/>
</dbReference>
<dbReference type="GO" id="GO:0046872">
    <property type="term" value="F:metal ion binding"/>
    <property type="evidence" value="ECO:0007669"/>
    <property type="project" value="InterPro"/>
</dbReference>
<dbReference type="Proteomes" id="UP000885779">
    <property type="component" value="Unassembled WGS sequence"/>
</dbReference>
<dbReference type="InterPro" id="IPR050626">
    <property type="entry name" value="Peptidase_M16"/>
</dbReference>
<dbReference type="GO" id="GO:0008237">
    <property type="term" value="F:metallopeptidase activity"/>
    <property type="evidence" value="ECO:0007669"/>
    <property type="project" value="UniProtKB-KW"/>
</dbReference>
<dbReference type="Pfam" id="PF05193">
    <property type="entry name" value="Peptidase_M16_C"/>
    <property type="match status" value="1"/>
</dbReference>
<evidence type="ECO:0000259" key="7">
    <source>
        <dbReference type="Pfam" id="PF05193"/>
    </source>
</evidence>
<evidence type="ECO:0000256" key="4">
    <source>
        <dbReference type="ARBA" id="ARBA00022833"/>
    </source>
</evidence>
<evidence type="ECO:0000256" key="1">
    <source>
        <dbReference type="ARBA" id="ARBA00007261"/>
    </source>
</evidence>
<sequence>MRLKIDFEQYYLDNGLRVILHEDHDVPIVAVNLWYKVGSKHERPGKTGFAHLFEHMMFQGSQHVPEGMHFQLIQSVGGTLNGSTFYDRTNYFETLPSHYLEMGLWLEADRMGFLLPAMTQEKLDNQRDVVKNERRQRVDNQPYGAWLEKIMELAYPPDYPYHWPVIGYMDDLDNASLEDVSDFFRTYYAPNNAGLVVAGDFDPRQAREMIERHFGSIPAGKPIPPFSAPSPDFNKGEQREIVYDRVQLPRIHLAYHIPAYGQKETYAADMLSDILSEGKSARLYRSLVYEQQIAQEAHAFILPLQETSLFFFVATPKPQVTPQQLEEALQKEIDRIQNEPVSAEEMERTRNQLETRKIRELQSVASRADDLNMFATYFDKPELINTEIEQYEDITEADLQMLAQTYLGNDNRVVVTFLPRENNNGGKK</sequence>
<dbReference type="Pfam" id="PF00675">
    <property type="entry name" value="Peptidase_M16"/>
    <property type="match status" value="1"/>
</dbReference>
<evidence type="ECO:0000256" key="3">
    <source>
        <dbReference type="ARBA" id="ARBA00022801"/>
    </source>
</evidence>
<feature type="domain" description="Peptidase M16 N-terminal" evidence="6">
    <location>
        <begin position="17"/>
        <end position="152"/>
    </location>
</feature>
<dbReference type="GO" id="GO:0006508">
    <property type="term" value="P:proteolysis"/>
    <property type="evidence" value="ECO:0007669"/>
    <property type="project" value="UniProtKB-KW"/>
</dbReference>
<comment type="caution">
    <text evidence="8">The sequence shown here is derived from an EMBL/GenBank/DDBJ whole genome shotgun (WGS) entry which is preliminary data.</text>
</comment>
<dbReference type="Gene3D" id="3.30.830.10">
    <property type="entry name" value="Metalloenzyme, LuxS/M16 peptidase-like"/>
    <property type="match status" value="2"/>
</dbReference>
<protein>
    <submittedName>
        <fullName evidence="8">Insulinase family protein</fullName>
    </submittedName>
</protein>
<dbReference type="SUPFAM" id="SSF63411">
    <property type="entry name" value="LuxS/MPP-like metallohydrolase"/>
    <property type="match status" value="2"/>
</dbReference>
<gene>
    <name evidence="8" type="ORF">ENK44_15730</name>
</gene>
<dbReference type="InterPro" id="IPR007863">
    <property type="entry name" value="Peptidase_M16_C"/>
</dbReference>
<accession>A0A7V4U3B2</accession>
<dbReference type="PANTHER" id="PTHR43690:SF35">
    <property type="entry name" value="NON-CATALYTIC MEMBER OF PEPTIDASE SUBFAMILY M16B-RELATED"/>
    <property type="match status" value="1"/>
</dbReference>
<feature type="domain" description="Peptidase M16 C-terminal" evidence="7">
    <location>
        <begin position="175"/>
        <end position="353"/>
    </location>
</feature>
<evidence type="ECO:0000313" key="8">
    <source>
        <dbReference type="EMBL" id="HGY57158.1"/>
    </source>
</evidence>
<name>A0A7V4U3B2_CALAY</name>
<reference evidence="8" key="1">
    <citation type="journal article" date="2020" name="mSystems">
        <title>Genome- and Community-Level Interaction Insights into Carbon Utilization and Element Cycling Functions of Hydrothermarchaeota in Hydrothermal Sediment.</title>
        <authorList>
            <person name="Zhou Z."/>
            <person name="Liu Y."/>
            <person name="Xu W."/>
            <person name="Pan J."/>
            <person name="Luo Z.H."/>
            <person name="Li M."/>
        </authorList>
    </citation>
    <scope>NUCLEOTIDE SEQUENCE [LARGE SCALE GENOMIC DNA]</scope>
    <source>
        <strain evidence="8">HyVt-577</strain>
    </source>
</reference>
<comment type="similarity">
    <text evidence="1">Belongs to the peptidase M16 family.</text>
</comment>